<dbReference type="InterPro" id="IPR035372">
    <property type="entry name" value="MCD_N"/>
</dbReference>
<feature type="domain" description="Malonyl-CoA decarboxylase C-terminal" evidence="2">
    <location>
        <begin position="261"/>
        <end position="543"/>
    </location>
</feature>
<dbReference type="GO" id="GO:2001294">
    <property type="term" value="P:malonyl-CoA catabolic process"/>
    <property type="evidence" value="ECO:0007669"/>
    <property type="project" value="TreeGrafter"/>
</dbReference>
<reference evidence="4" key="1">
    <citation type="journal article" date="2023" name="Mol. Biol. Evol.">
        <title>Third-Generation Sequencing Reveals the Adaptive Role of the Epigenome in Three Deep-Sea Polychaetes.</title>
        <authorList>
            <person name="Perez M."/>
            <person name="Aroh O."/>
            <person name="Sun Y."/>
            <person name="Lan Y."/>
            <person name="Juniper S.K."/>
            <person name="Young C.R."/>
            <person name="Angers B."/>
            <person name="Qian P.Y."/>
        </authorList>
    </citation>
    <scope>NUCLEOTIDE SEQUENCE</scope>
    <source>
        <strain evidence="4">R07B-5</strain>
    </source>
</reference>
<dbReference type="Proteomes" id="UP001209878">
    <property type="component" value="Unassembled WGS sequence"/>
</dbReference>
<dbReference type="EMBL" id="JAODUO010000707">
    <property type="protein sequence ID" value="KAK2175789.1"/>
    <property type="molecule type" value="Genomic_DNA"/>
</dbReference>
<feature type="region of interest" description="Disordered" evidence="1">
    <location>
        <begin position="19"/>
        <end position="61"/>
    </location>
</feature>
<feature type="compositionally biased region" description="Pro residues" evidence="1">
    <location>
        <begin position="29"/>
        <end position="43"/>
    </location>
</feature>
<dbReference type="InterPro" id="IPR038917">
    <property type="entry name" value="Malonyl_CoA_deC"/>
</dbReference>
<evidence type="ECO:0000313" key="4">
    <source>
        <dbReference type="EMBL" id="KAK2175789.1"/>
    </source>
</evidence>
<dbReference type="Gene3D" id="1.20.140.90">
    <property type="entry name" value="Malonyl-CoA decarboxylase, oligemerization domain"/>
    <property type="match status" value="1"/>
</dbReference>
<keyword evidence="5" id="KW-1185">Reference proteome</keyword>
<gene>
    <name evidence="4" type="ORF">NP493_707g00015</name>
</gene>
<organism evidence="4 5">
    <name type="scientific">Ridgeia piscesae</name>
    <name type="common">Tubeworm</name>
    <dbReference type="NCBI Taxonomy" id="27915"/>
    <lineage>
        <taxon>Eukaryota</taxon>
        <taxon>Metazoa</taxon>
        <taxon>Spiralia</taxon>
        <taxon>Lophotrochozoa</taxon>
        <taxon>Annelida</taxon>
        <taxon>Polychaeta</taxon>
        <taxon>Sedentaria</taxon>
        <taxon>Canalipalpata</taxon>
        <taxon>Sabellida</taxon>
        <taxon>Siboglinidae</taxon>
        <taxon>Ridgeia</taxon>
    </lineage>
</organism>
<dbReference type="InterPro" id="IPR042303">
    <property type="entry name" value="Malonyl_CoA_deC_C_sf"/>
</dbReference>
<proteinExistence type="predicted"/>
<evidence type="ECO:0000313" key="5">
    <source>
        <dbReference type="Proteomes" id="UP001209878"/>
    </source>
</evidence>
<feature type="domain" description="Malonyl-CoA decarboxylase N-terminal" evidence="3">
    <location>
        <begin position="184"/>
        <end position="258"/>
    </location>
</feature>
<dbReference type="InterPro" id="IPR007956">
    <property type="entry name" value="Malonyl_CoA_deC_C"/>
</dbReference>
<evidence type="ECO:0008006" key="6">
    <source>
        <dbReference type="Google" id="ProtNLM"/>
    </source>
</evidence>
<name>A0AAD9KQF8_RIDPI</name>
<evidence type="ECO:0000259" key="2">
    <source>
        <dbReference type="Pfam" id="PF05292"/>
    </source>
</evidence>
<dbReference type="PANTHER" id="PTHR28641:SF1">
    <property type="entry name" value="MALONYL-COA DECARBOXYLASE, MITOCHONDRIAL"/>
    <property type="match status" value="1"/>
</dbReference>
<dbReference type="FunFam" id="3.40.630.150:FF:000001">
    <property type="entry name" value="Malonyl-CoA decarboxylase, mitochondrial"/>
    <property type="match status" value="1"/>
</dbReference>
<dbReference type="AlphaFoldDB" id="A0AAD9KQF8"/>
<protein>
    <recommendedName>
        <fullName evidence="6">Malonyl-CoA decarboxylase</fullName>
    </recommendedName>
</protein>
<comment type="caution">
    <text evidence="4">The sequence shown here is derived from an EMBL/GenBank/DDBJ whole genome shotgun (WGS) entry which is preliminary data.</text>
</comment>
<dbReference type="GO" id="GO:0050080">
    <property type="term" value="F:malonyl-CoA decarboxylase activity"/>
    <property type="evidence" value="ECO:0007669"/>
    <property type="project" value="InterPro"/>
</dbReference>
<evidence type="ECO:0000259" key="3">
    <source>
        <dbReference type="Pfam" id="PF17408"/>
    </source>
</evidence>
<sequence>MDCDTKGILASPVTATHPCLRSRSSSMCPPTPTNPWRPTPSPPTAECERKERESPPSAIPKNFARTRSASVCYATTPWKVNATSPIPRSISPQLSPPSKTFKLLSRSLSTIQDTIRQRLRDVITKPEASNISADKKMRDLCQYYVTLIPCDRATFLKTLAVDFAVDHSLVLYLANNLSVAQERGATILLKCEERLRHALIPRYQQLFTQISRLESGVKFLVDMRTDLLNILMPGSALHDDPYVQTMNCCLRDLLSLWFSVGFLTLERITWQSSCDILQKISEYEAVHPIRNWTDLKRRVGPYRRCFIFTHKSMPREPVVVLHTALTDNISQSIQTIVEDSRLGTETESDQDELSEDAERINTVMFYSITSTQKGLQGVEMGNYLIKSVVQEMLAEFPKMHNFSSLSPIPGFKDWLVGEITKYVHQHDIGEDPTQTLFTSAELSELRSALYSPSPERSTMACLKDTLQKNHWSSNEAMVRVLQTPLLRNCAHYLYTVKRRGFAYNPVAHFHLRNGAVMWRLNWQADISPRGIGVSCGIMVNYRYFLEEAEENSGAYMEKHKIAASTQFLDLIKDLSKHSEAKSS</sequence>
<evidence type="ECO:0000256" key="1">
    <source>
        <dbReference type="SAM" id="MobiDB-lite"/>
    </source>
</evidence>
<dbReference type="Pfam" id="PF05292">
    <property type="entry name" value="MCD"/>
    <property type="match status" value="1"/>
</dbReference>
<accession>A0AAD9KQF8</accession>
<dbReference type="InterPro" id="IPR038351">
    <property type="entry name" value="MCD_N_sf"/>
</dbReference>
<dbReference type="GO" id="GO:0006085">
    <property type="term" value="P:acetyl-CoA biosynthetic process"/>
    <property type="evidence" value="ECO:0007669"/>
    <property type="project" value="TreeGrafter"/>
</dbReference>
<dbReference type="GO" id="GO:0006633">
    <property type="term" value="P:fatty acid biosynthetic process"/>
    <property type="evidence" value="ECO:0007669"/>
    <property type="project" value="InterPro"/>
</dbReference>
<dbReference type="GO" id="GO:0005782">
    <property type="term" value="C:peroxisomal matrix"/>
    <property type="evidence" value="ECO:0007669"/>
    <property type="project" value="TreeGrafter"/>
</dbReference>
<dbReference type="GO" id="GO:0005759">
    <property type="term" value="C:mitochondrial matrix"/>
    <property type="evidence" value="ECO:0007669"/>
    <property type="project" value="TreeGrafter"/>
</dbReference>
<dbReference type="PANTHER" id="PTHR28641">
    <property type="match status" value="1"/>
</dbReference>
<dbReference type="Pfam" id="PF17408">
    <property type="entry name" value="MCD_N"/>
    <property type="match status" value="1"/>
</dbReference>
<dbReference type="Gene3D" id="3.40.630.150">
    <property type="entry name" value="Malonyl-CoA decarboxylase, catalytic domain"/>
    <property type="match status" value="1"/>
</dbReference>